<dbReference type="SMART" id="SM00220">
    <property type="entry name" value="S_TKc"/>
    <property type="match status" value="1"/>
</dbReference>
<dbReference type="GO" id="GO:0005524">
    <property type="term" value="F:ATP binding"/>
    <property type="evidence" value="ECO:0007669"/>
    <property type="project" value="InterPro"/>
</dbReference>
<feature type="region of interest" description="Disordered" evidence="1">
    <location>
        <begin position="594"/>
        <end position="706"/>
    </location>
</feature>
<feature type="region of interest" description="Disordered" evidence="1">
    <location>
        <begin position="529"/>
        <end position="558"/>
    </location>
</feature>
<evidence type="ECO:0000259" key="2">
    <source>
        <dbReference type="PROSITE" id="PS50011"/>
    </source>
</evidence>
<evidence type="ECO:0000313" key="3">
    <source>
        <dbReference type="EMBL" id="RBR26985.1"/>
    </source>
</evidence>
<dbReference type="InterPro" id="IPR000719">
    <property type="entry name" value="Prot_kinase_dom"/>
</dbReference>
<feature type="domain" description="Protein kinase" evidence="2">
    <location>
        <begin position="93"/>
        <end position="517"/>
    </location>
</feature>
<feature type="compositionally biased region" description="Polar residues" evidence="1">
    <location>
        <begin position="63"/>
        <end position="77"/>
    </location>
</feature>
<name>A0A366SEC0_9HYPO</name>
<gene>
    <name evidence="3" type="ORF">FIESC28_00253</name>
</gene>
<protein>
    <recommendedName>
        <fullName evidence="2">Protein kinase domain-containing protein</fullName>
    </recommendedName>
</protein>
<feature type="compositionally biased region" description="Polar residues" evidence="1">
    <location>
        <begin position="1"/>
        <end position="17"/>
    </location>
</feature>
<dbReference type="OrthoDB" id="4062651at2759"/>
<dbReference type="AlphaFoldDB" id="A0A366SEC0"/>
<keyword evidence="4" id="KW-1185">Reference proteome</keyword>
<feature type="compositionally biased region" description="Basic and acidic residues" evidence="1">
    <location>
        <begin position="669"/>
        <end position="679"/>
    </location>
</feature>
<dbReference type="PANTHER" id="PTHR24359:SF37">
    <property type="entry name" value="PROTEIN KINASE DOMAIN-CONTAINING PROTEIN"/>
    <property type="match status" value="1"/>
</dbReference>
<dbReference type="Pfam" id="PF00069">
    <property type="entry name" value="Pkinase"/>
    <property type="match status" value="1"/>
</dbReference>
<dbReference type="RefSeq" id="XP_031021576.1">
    <property type="nucleotide sequence ID" value="XM_031154404.1"/>
</dbReference>
<dbReference type="Gene3D" id="1.10.510.10">
    <property type="entry name" value="Transferase(Phosphotransferase) domain 1"/>
    <property type="match status" value="1"/>
</dbReference>
<dbReference type="GeneID" id="41989700"/>
<feature type="compositionally biased region" description="Polar residues" evidence="1">
    <location>
        <begin position="88"/>
        <end position="97"/>
    </location>
</feature>
<feature type="region of interest" description="Disordered" evidence="1">
    <location>
        <begin position="1"/>
        <end position="97"/>
    </location>
</feature>
<dbReference type="Proteomes" id="UP000253153">
    <property type="component" value="Unassembled WGS sequence"/>
</dbReference>
<dbReference type="SUPFAM" id="SSF56112">
    <property type="entry name" value="Protein kinase-like (PK-like)"/>
    <property type="match status" value="1"/>
</dbReference>
<sequence length="722" mass="81202">MTQLTQMQSRQSITDKSSAGVEASDPETGQLRRKSVAFSDSHNIDEDSNDEGSLEGGLPSGSWAPTNGQRSSPSPAFQEQGLHKGLHSNGSASSPQYTLGRSIRDEIFYPTDKSLQSFPFLPRDKLEGILTKQRIIEALRTEGGFPPERQVPIAQDIISPQIVHPETQPHFQSRKEILAILCLIDKVPTIESFIKDSLFDYDLPFRYLKERDSPNGYVVKTCDLSREARDIPLFYQWSATEIESFEGRQWIIHVPLFTGIPEQTDKPTHYTLAQKAIAPYVSRVEVGEGGFSAVDKVEIHAAHVARSDNPRSSSHDPLEPQKHGTHGDLKPENILWFRDARGSEPGYSLGTLKISDFGLTRFNRTESKSHVNTDGIGSSPTYRAPEYDILHEVAQSYDIWCLACVLLEFTTWYIQGWPAVDKFSQRRKEEHWGQKVLKGWNHEFKQDTFFNHLHKPDAISAVAKRAVFDEVQTLYKHKNTSDFIIEFVEFIETSLLRMHPERRKPCSEVLEKLQEFFDMSCKDRDYCLEPKKAPPKRKDTDHSDLTGPEPQLVDLQMPLHSSTVSLRRTSLASSIRSTPYRNSNPVVFEEAVTTDLDTRVLPPGAESQPQQPRRSMTDPDSNAHSESPPSIPTPIEDPETPETPEAPVEPAIPVTFAPEGDSQGPEQPVDLHDDKRDEADPVALLEAPSNVDRDSSRAGAEHPPGRYNRLKKALRTFILCGG</sequence>
<feature type="compositionally biased region" description="Low complexity" evidence="1">
    <location>
        <begin position="643"/>
        <end position="654"/>
    </location>
</feature>
<accession>A0A366SEC0</accession>
<organism evidence="3 4">
    <name type="scientific">Fusarium coffeatum</name>
    <dbReference type="NCBI Taxonomy" id="231269"/>
    <lineage>
        <taxon>Eukaryota</taxon>
        <taxon>Fungi</taxon>
        <taxon>Dikarya</taxon>
        <taxon>Ascomycota</taxon>
        <taxon>Pezizomycotina</taxon>
        <taxon>Sordariomycetes</taxon>
        <taxon>Hypocreomycetidae</taxon>
        <taxon>Hypocreales</taxon>
        <taxon>Nectriaceae</taxon>
        <taxon>Fusarium</taxon>
        <taxon>Fusarium incarnatum-equiseti species complex</taxon>
    </lineage>
</organism>
<dbReference type="PANTHER" id="PTHR24359">
    <property type="entry name" value="SERINE/THREONINE-PROTEIN KINASE SBK1"/>
    <property type="match status" value="1"/>
</dbReference>
<reference evidence="3 4" key="1">
    <citation type="submission" date="2018-06" db="EMBL/GenBank/DDBJ databases">
        <title>Fusarium incarnatum-equiseti species complex species 28.</title>
        <authorList>
            <person name="Gardiner D.M."/>
        </authorList>
    </citation>
    <scope>NUCLEOTIDE SEQUENCE [LARGE SCALE GENOMIC DNA]</scope>
    <source>
        <strain evidence="3 4">FIESC_28</strain>
    </source>
</reference>
<evidence type="ECO:0000256" key="1">
    <source>
        <dbReference type="SAM" id="MobiDB-lite"/>
    </source>
</evidence>
<feature type="region of interest" description="Disordered" evidence="1">
    <location>
        <begin position="304"/>
        <end position="329"/>
    </location>
</feature>
<feature type="compositionally biased region" description="Basic and acidic residues" evidence="1">
    <location>
        <begin position="529"/>
        <end position="544"/>
    </location>
</feature>
<feature type="compositionally biased region" description="Basic and acidic residues" evidence="1">
    <location>
        <begin position="691"/>
        <end position="704"/>
    </location>
</feature>
<evidence type="ECO:0000313" key="4">
    <source>
        <dbReference type="Proteomes" id="UP000253153"/>
    </source>
</evidence>
<comment type="caution">
    <text evidence="3">The sequence shown here is derived from an EMBL/GenBank/DDBJ whole genome shotgun (WGS) entry which is preliminary data.</text>
</comment>
<proteinExistence type="predicted"/>
<dbReference type="InterPro" id="IPR011009">
    <property type="entry name" value="Kinase-like_dom_sf"/>
</dbReference>
<dbReference type="PROSITE" id="PS50011">
    <property type="entry name" value="PROTEIN_KINASE_DOM"/>
    <property type="match status" value="1"/>
</dbReference>
<dbReference type="EMBL" id="QKXC01000005">
    <property type="protein sequence ID" value="RBR26985.1"/>
    <property type="molecule type" value="Genomic_DNA"/>
</dbReference>
<dbReference type="GO" id="GO:0004674">
    <property type="term" value="F:protein serine/threonine kinase activity"/>
    <property type="evidence" value="ECO:0007669"/>
    <property type="project" value="TreeGrafter"/>
</dbReference>